<keyword evidence="10 15" id="KW-0862">Zinc</keyword>
<dbReference type="GO" id="GO:0019171">
    <property type="term" value="F:(3R)-hydroxyacyl-[acyl-carrier-protein] dehydratase activity"/>
    <property type="evidence" value="ECO:0007669"/>
    <property type="project" value="UniProtKB-EC"/>
</dbReference>
<dbReference type="InterPro" id="IPR029069">
    <property type="entry name" value="HotDog_dom_sf"/>
</dbReference>
<evidence type="ECO:0000256" key="15">
    <source>
        <dbReference type="HAMAP-Rule" id="MF_00388"/>
    </source>
</evidence>
<comment type="catalytic activity">
    <reaction evidence="16">
        <text>a (3R)-hydroxyacyl-[ACP] = a (2E)-enoyl-[ACP] + H2O</text>
        <dbReference type="Rhea" id="RHEA:13097"/>
        <dbReference type="Rhea" id="RHEA-COMP:9925"/>
        <dbReference type="Rhea" id="RHEA-COMP:9945"/>
        <dbReference type="ChEBI" id="CHEBI:15377"/>
        <dbReference type="ChEBI" id="CHEBI:78784"/>
        <dbReference type="ChEBI" id="CHEBI:78827"/>
        <dbReference type="EC" id="4.2.1.59"/>
    </reaction>
</comment>
<feature type="binding site" evidence="15">
    <location>
        <position position="84"/>
    </location>
    <ligand>
        <name>Zn(2+)</name>
        <dbReference type="ChEBI" id="CHEBI:29105"/>
    </ligand>
</feature>
<keyword evidence="7 15" id="KW-0441">Lipid A biosynthesis</keyword>
<dbReference type="HAMAP" id="MF_00406">
    <property type="entry name" value="FabZ"/>
    <property type="match status" value="1"/>
</dbReference>
<dbReference type="PANTHER" id="PTHR33694">
    <property type="entry name" value="UDP-3-O-ACYL-N-ACETYLGLUCOSAMINE DEACETYLASE 1, MITOCHONDRIAL-RELATED"/>
    <property type="match status" value="1"/>
</dbReference>
<dbReference type="GO" id="GO:0016020">
    <property type="term" value="C:membrane"/>
    <property type="evidence" value="ECO:0007669"/>
    <property type="project" value="GOC"/>
</dbReference>
<dbReference type="UniPathway" id="UPA00359">
    <property type="reaction ID" value="UER00478"/>
</dbReference>
<keyword evidence="8 15" id="KW-0479">Metal-binding</keyword>
<evidence type="ECO:0000256" key="11">
    <source>
        <dbReference type="ARBA" id="ARBA00023098"/>
    </source>
</evidence>
<evidence type="ECO:0000256" key="14">
    <source>
        <dbReference type="ARBA" id="ARBA00025049"/>
    </source>
</evidence>
<reference evidence="17" key="1">
    <citation type="journal article" date="2020" name="mSystems">
        <title>Genome- and Community-Level Interaction Insights into Carbon Utilization and Element Cycling Functions of Hydrothermarchaeota in Hydrothermal Sediment.</title>
        <authorList>
            <person name="Zhou Z."/>
            <person name="Liu Y."/>
            <person name="Xu W."/>
            <person name="Pan J."/>
            <person name="Luo Z.H."/>
            <person name="Li M."/>
        </authorList>
    </citation>
    <scope>NUCLEOTIDE SEQUENCE [LARGE SCALE GENOMIC DNA]</scope>
    <source>
        <strain evidence="17">HyVt-577</strain>
    </source>
</reference>
<feature type="binding site" evidence="15">
    <location>
        <position position="268"/>
    </location>
    <ligand>
        <name>Zn(2+)</name>
        <dbReference type="ChEBI" id="CHEBI:29105"/>
    </ligand>
</feature>
<dbReference type="Proteomes" id="UP000885779">
    <property type="component" value="Unassembled WGS sequence"/>
</dbReference>
<sequence length="469" mass="52629">MDSKQRTIKKEVTYIGFGLHTGNETRITFKPAPENYGRRFIRTDVENGPEIEAVIENVVQDQAVDSLRGTTLEKEGVKVHTVEHVLAALVGLGIDNVRIELDANEPPIGDGSAMPFVNKLLEAGVEEQDAEKEYVVIEEPITYSDEQRGIEFAALPTDDYRVTVMIDYKNPALGSQHSGLFSMEREFISEFAPARTFCFLHEVEALAEQGLIKGGDLDSAVVIVDRNLNKEDIDRLRKLFNIDEDVELGTSGILNNKQLRFKNEPCRHKLVDLLGDLALVGVNIKAQILAARPGHQSNIEFARILREYYKKQKLMRKYQNVSSKGVVFDINAIKKILPHRYPFLLVDAIIEFEPGIKAVGIKNVTTNEPFFQGHFPQKPVMPGVLIVEAMAQVGGILLLNDKDDVEGKLVFFMGIDNVRFRKIVQPGDQLVMELEMLKNRRTTFKMAGKAYVKGELVCEAEMMAAVVDQ</sequence>
<dbReference type="HAMAP" id="MF_00388">
    <property type="entry name" value="LpxC"/>
    <property type="match status" value="1"/>
</dbReference>
<comment type="similarity">
    <text evidence="16">Belongs to the thioester dehydratase family. FabZ subfamily.</text>
</comment>
<dbReference type="PANTHER" id="PTHR33694:SF1">
    <property type="entry name" value="UDP-3-O-ACYL-N-ACETYLGLUCOSAMINE DEACETYLASE 1, MITOCHONDRIAL-RELATED"/>
    <property type="match status" value="1"/>
</dbReference>
<dbReference type="FunFam" id="3.10.129.10:FF:000001">
    <property type="entry name" value="3-hydroxyacyl-[acyl-carrier-protein] dehydratase FabZ"/>
    <property type="match status" value="1"/>
</dbReference>
<evidence type="ECO:0000256" key="6">
    <source>
        <dbReference type="ARBA" id="ARBA00022516"/>
    </source>
</evidence>
<dbReference type="NCBIfam" id="TIGR00325">
    <property type="entry name" value="lpxC"/>
    <property type="match status" value="1"/>
</dbReference>
<keyword evidence="11 15" id="KW-0443">Lipid metabolism</keyword>
<keyword evidence="9 15" id="KW-0378">Hydrolase</keyword>
<protein>
    <recommendedName>
        <fullName evidence="15 16">Multifunctional fusion protein</fullName>
    </recommendedName>
    <domain>
        <recommendedName>
            <fullName evidence="16">3-hydroxyacyl-[acyl-carrier-protein] dehydratase FabZ</fullName>
            <ecNumber evidence="16">4.2.1.59</ecNumber>
        </recommendedName>
        <alternativeName>
            <fullName evidence="16">(3R)-hydroxymyristoyl-[acyl-carrier-protein] dehydratase</fullName>
        </alternativeName>
        <alternativeName>
            <fullName evidence="16">Beta-hydroxyacyl-ACP dehydratase</fullName>
            <shortName evidence="16">(3R)-hydroxymyristoyl-ACP dehydrase</shortName>
        </alternativeName>
    </domain>
    <domain>
        <recommendedName>
            <fullName evidence="15">UDP-3-O-acyl-N-acetylglucosamine deacetylase</fullName>
            <shortName evidence="15">UDP-3-O-acyl-GlcNAc deacetylase</shortName>
            <ecNumber evidence="15">3.5.1.108</ecNumber>
        </recommendedName>
        <alternativeName>
            <fullName evidence="15">UDP-3-O-[R-3-hydroxymyristoyl]-N-acetylglucosamine deacetylase</fullName>
        </alternativeName>
    </domain>
</protein>
<name>A0A7V4U5A2_CALAY</name>
<dbReference type="InterPro" id="IPR011334">
    <property type="entry name" value="UDP-acyl_GlcNac_deAcase_C"/>
</dbReference>
<dbReference type="NCBIfam" id="NF000582">
    <property type="entry name" value="PRK00006.1"/>
    <property type="match status" value="1"/>
</dbReference>
<dbReference type="InterPro" id="IPR013114">
    <property type="entry name" value="FabA_FabZ"/>
</dbReference>
<dbReference type="GO" id="GO:0006633">
    <property type="term" value="P:fatty acid biosynthetic process"/>
    <property type="evidence" value="ECO:0007669"/>
    <property type="project" value="UniProtKB-UniRule"/>
</dbReference>
<comment type="pathway">
    <text evidence="4 15">Glycolipid biosynthesis; lipid IV(A) biosynthesis; lipid IV(A) from (3R)-3-hydroxytetradecanoyl-[acyl-carrier-protein] and UDP-N-acetyl-alpha-D-glucosamine: step 2/6.</text>
</comment>
<evidence type="ECO:0000256" key="10">
    <source>
        <dbReference type="ARBA" id="ARBA00022833"/>
    </source>
</evidence>
<feature type="active site" description="Proton donor" evidence="15">
    <location>
        <position position="295"/>
    </location>
</feature>
<dbReference type="AlphaFoldDB" id="A0A7V4U5A2"/>
<dbReference type="InterPro" id="IPR020568">
    <property type="entry name" value="Ribosomal_Su5_D2-typ_SF"/>
</dbReference>
<feature type="binding site" evidence="15">
    <location>
        <position position="272"/>
    </location>
    <ligand>
        <name>Zn(2+)</name>
        <dbReference type="ChEBI" id="CHEBI:29105"/>
    </ligand>
</feature>
<evidence type="ECO:0000256" key="3">
    <source>
        <dbReference type="ARBA" id="ARBA00004496"/>
    </source>
</evidence>
<gene>
    <name evidence="16" type="primary">fabZ</name>
    <name evidence="15" type="synonym">lpxC</name>
    <name evidence="17" type="ORF">ENK44_15580</name>
</gene>
<proteinExistence type="inferred from homology"/>
<evidence type="ECO:0000256" key="8">
    <source>
        <dbReference type="ARBA" id="ARBA00022723"/>
    </source>
</evidence>
<dbReference type="Pfam" id="PF07977">
    <property type="entry name" value="FabA"/>
    <property type="match status" value="1"/>
</dbReference>
<evidence type="ECO:0000256" key="1">
    <source>
        <dbReference type="ARBA" id="ARBA00001947"/>
    </source>
</evidence>
<dbReference type="EC" id="4.2.1.59" evidence="16"/>
<dbReference type="Gene3D" id="3.30.1700.10">
    <property type="entry name" value="lpxc deacetylase, domain 2"/>
    <property type="match status" value="1"/>
</dbReference>
<dbReference type="InterPro" id="IPR015870">
    <property type="entry name" value="UDP-acyl_N-AcGlcN_deAcase_N"/>
</dbReference>
<dbReference type="GO" id="GO:0009245">
    <property type="term" value="P:lipid A biosynthetic process"/>
    <property type="evidence" value="ECO:0007669"/>
    <property type="project" value="UniProtKB-UniRule"/>
</dbReference>
<comment type="cofactor">
    <cofactor evidence="1 15">
        <name>Zn(2+)</name>
        <dbReference type="ChEBI" id="CHEBI:29105"/>
    </cofactor>
</comment>
<evidence type="ECO:0000256" key="13">
    <source>
        <dbReference type="ARBA" id="ARBA00024535"/>
    </source>
</evidence>
<dbReference type="Gene3D" id="3.10.129.10">
    <property type="entry name" value="Hotdog Thioesterase"/>
    <property type="match status" value="1"/>
</dbReference>
<dbReference type="GO" id="GO:0005737">
    <property type="term" value="C:cytoplasm"/>
    <property type="evidence" value="ECO:0007669"/>
    <property type="project" value="UniProtKB-SubCell"/>
</dbReference>
<evidence type="ECO:0000256" key="4">
    <source>
        <dbReference type="ARBA" id="ARBA00005002"/>
    </source>
</evidence>
<dbReference type="NCBIfam" id="NF009667">
    <property type="entry name" value="PRK13188.1"/>
    <property type="match status" value="1"/>
</dbReference>
<dbReference type="InterPro" id="IPR004463">
    <property type="entry name" value="UDP-acyl_GlcNac_deAcase"/>
</dbReference>
<keyword evidence="12 16" id="KW-0456">Lyase</keyword>
<dbReference type="GO" id="GO:0103117">
    <property type="term" value="F:UDP-3-O-acyl-N-acetylglucosamine deacetylase activity"/>
    <property type="evidence" value="ECO:0007669"/>
    <property type="project" value="UniProtKB-UniRule"/>
</dbReference>
<dbReference type="Gene3D" id="3.30.230.20">
    <property type="entry name" value="lpxc deacetylase, domain 1"/>
    <property type="match status" value="1"/>
</dbReference>
<evidence type="ECO:0000256" key="9">
    <source>
        <dbReference type="ARBA" id="ARBA00022801"/>
    </source>
</evidence>
<evidence type="ECO:0000256" key="2">
    <source>
        <dbReference type="ARBA" id="ARBA00002923"/>
    </source>
</evidence>
<dbReference type="EC" id="3.5.1.108" evidence="15"/>
<evidence type="ECO:0000313" key="17">
    <source>
        <dbReference type="EMBL" id="HGY57129.1"/>
    </source>
</evidence>
<dbReference type="InterPro" id="IPR010084">
    <property type="entry name" value="FabZ"/>
</dbReference>
<evidence type="ECO:0000256" key="7">
    <source>
        <dbReference type="ARBA" id="ARBA00022556"/>
    </source>
</evidence>
<comment type="caution">
    <text evidence="17">The sequence shown here is derived from an EMBL/GenBank/DDBJ whole genome shotgun (WGS) entry which is preliminary data.</text>
</comment>
<comment type="subcellular location">
    <subcellularLocation>
        <location evidence="3 16">Cytoplasm</location>
    </subcellularLocation>
</comment>
<dbReference type="SUPFAM" id="SSF54637">
    <property type="entry name" value="Thioesterase/thiol ester dehydrase-isomerase"/>
    <property type="match status" value="1"/>
</dbReference>
<dbReference type="SUPFAM" id="SSF54211">
    <property type="entry name" value="Ribosomal protein S5 domain 2-like"/>
    <property type="match status" value="2"/>
</dbReference>
<dbReference type="NCBIfam" id="TIGR01750">
    <property type="entry name" value="fabZ"/>
    <property type="match status" value="1"/>
</dbReference>
<evidence type="ECO:0000256" key="16">
    <source>
        <dbReference type="HAMAP-Rule" id="MF_00406"/>
    </source>
</evidence>
<comment type="similarity">
    <text evidence="15">Belongs to the LpxC family.</text>
</comment>
<organism evidence="17">
    <name type="scientific">Caldithrix abyssi</name>
    <dbReference type="NCBI Taxonomy" id="187145"/>
    <lineage>
        <taxon>Bacteria</taxon>
        <taxon>Pseudomonadati</taxon>
        <taxon>Calditrichota</taxon>
        <taxon>Calditrichia</taxon>
        <taxon>Calditrichales</taxon>
        <taxon>Calditrichaceae</taxon>
        <taxon>Caldithrix</taxon>
    </lineage>
</organism>
<evidence type="ECO:0000256" key="12">
    <source>
        <dbReference type="ARBA" id="ARBA00023239"/>
    </source>
</evidence>
<dbReference type="EMBL" id="DRQG01000145">
    <property type="protein sequence ID" value="HGY57129.1"/>
    <property type="molecule type" value="Genomic_DNA"/>
</dbReference>
<dbReference type="GO" id="GO:0046872">
    <property type="term" value="F:metal ion binding"/>
    <property type="evidence" value="ECO:0007669"/>
    <property type="project" value="UniProtKB-KW"/>
</dbReference>
<dbReference type="Pfam" id="PF03331">
    <property type="entry name" value="LpxC"/>
    <property type="match status" value="2"/>
</dbReference>
<comment type="function">
    <text evidence="14 16">Involved in unsaturated fatty acids biosynthesis. Catalyzes the dehydration of short chain beta-hydroxyacyl-ACPs and long chain saturated and unsaturated beta-hydroxyacyl-ACPs.</text>
</comment>
<comment type="catalytic activity">
    <reaction evidence="13 15">
        <text>a UDP-3-O-[(3R)-3-hydroxyacyl]-N-acetyl-alpha-D-glucosamine + H2O = a UDP-3-O-[(3R)-3-hydroxyacyl]-alpha-D-glucosamine + acetate</text>
        <dbReference type="Rhea" id="RHEA:67816"/>
        <dbReference type="ChEBI" id="CHEBI:15377"/>
        <dbReference type="ChEBI" id="CHEBI:30089"/>
        <dbReference type="ChEBI" id="CHEBI:137740"/>
        <dbReference type="ChEBI" id="CHEBI:173225"/>
        <dbReference type="EC" id="3.5.1.108"/>
    </reaction>
</comment>
<keyword evidence="5 16" id="KW-0963">Cytoplasm</keyword>
<keyword evidence="6 15" id="KW-0444">Lipid biosynthesis</keyword>
<dbReference type="CDD" id="cd01288">
    <property type="entry name" value="FabZ"/>
    <property type="match status" value="1"/>
</dbReference>
<evidence type="ECO:0000256" key="5">
    <source>
        <dbReference type="ARBA" id="ARBA00022490"/>
    </source>
</evidence>
<feature type="active site" evidence="16">
    <location>
        <position position="374"/>
    </location>
</feature>
<comment type="function">
    <text evidence="2 15">Catalyzes the hydrolysis of UDP-3-O-myristoyl-N-acetylglucosamine to form UDP-3-O-myristoylglucosamine and acetate, the committed step in lipid A biosynthesis.</text>
</comment>
<accession>A0A7V4U5A2</accession>